<evidence type="ECO:0000313" key="1">
    <source>
        <dbReference type="EMBL" id="KAL3385230.1"/>
    </source>
</evidence>
<name>A0ABD2VXJ2_9HYME</name>
<dbReference type="AlphaFoldDB" id="A0ABD2VXJ2"/>
<reference evidence="1 2" key="1">
    <citation type="journal article" date="2024" name="bioRxiv">
        <title>A reference genome for Trichogramma kaykai: A tiny desert-dwelling parasitoid wasp with competing sex-ratio distorters.</title>
        <authorList>
            <person name="Culotta J."/>
            <person name="Lindsey A.R."/>
        </authorList>
    </citation>
    <scope>NUCLEOTIDE SEQUENCE [LARGE SCALE GENOMIC DNA]</scope>
    <source>
        <strain evidence="1 2">KSX58</strain>
    </source>
</reference>
<gene>
    <name evidence="1" type="ORF">TKK_019215</name>
</gene>
<accession>A0ABD2VXJ2</accession>
<comment type="caution">
    <text evidence="1">The sequence shown here is derived from an EMBL/GenBank/DDBJ whole genome shotgun (WGS) entry which is preliminary data.</text>
</comment>
<organism evidence="1 2">
    <name type="scientific">Trichogramma kaykai</name>
    <dbReference type="NCBI Taxonomy" id="54128"/>
    <lineage>
        <taxon>Eukaryota</taxon>
        <taxon>Metazoa</taxon>
        <taxon>Ecdysozoa</taxon>
        <taxon>Arthropoda</taxon>
        <taxon>Hexapoda</taxon>
        <taxon>Insecta</taxon>
        <taxon>Pterygota</taxon>
        <taxon>Neoptera</taxon>
        <taxon>Endopterygota</taxon>
        <taxon>Hymenoptera</taxon>
        <taxon>Apocrita</taxon>
        <taxon>Proctotrupomorpha</taxon>
        <taxon>Chalcidoidea</taxon>
        <taxon>Trichogrammatidae</taxon>
        <taxon>Trichogramma</taxon>
    </lineage>
</organism>
<evidence type="ECO:0000313" key="2">
    <source>
        <dbReference type="Proteomes" id="UP001627154"/>
    </source>
</evidence>
<protein>
    <submittedName>
        <fullName evidence="1">Uncharacterized protein</fullName>
    </submittedName>
</protein>
<sequence>MRIIARVTQSKIHAVNYDITQFKHERGNDLSILVSRLTMREKYKPRTSRDSSSHFSRDLCVDTRYACVALYAESEQGMPRQRHTHTFTQLTRSSSDVYTHLYIVFQRK</sequence>
<proteinExistence type="predicted"/>
<keyword evidence="2" id="KW-1185">Reference proteome</keyword>
<dbReference type="Proteomes" id="UP001627154">
    <property type="component" value="Unassembled WGS sequence"/>
</dbReference>
<dbReference type="EMBL" id="JBJJXI010000159">
    <property type="protein sequence ID" value="KAL3385230.1"/>
    <property type="molecule type" value="Genomic_DNA"/>
</dbReference>